<dbReference type="Proteomes" id="UP000442469">
    <property type="component" value="Unassembled WGS sequence"/>
</dbReference>
<evidence type="ECO:0000313" key="9">
    <source>
        <dbReference type="EMBL" id="MUG21227.1"/>
    </source>
</evidence>
<gene>
    <name evidence="8" type="ORF">DJ90_1489</name>
    <name evidence="9" type="ORF">GNQ08_02105</name>
</gene>
<evidence type="ECO:0000256" key="7">
    <source>
        <dbReference type="SAM" id="Phobius"/>
    </source>
</evidence>
<evidence type="ECO:0000256" key="4">
    <source>
        <dbReference type="ARBA" id="ARBA00022692"/>
    </source>
</evidence>
<comment type="subcellular location">
    <subcellularLocation>
        <location evidence="1">Cell membrane</location>
        <topology evidence="1">Multi-pass membrane protein</topology>
    </subcellularLocation>
</comment>
<evidence type="ECO:0000256" key="6">
    <source>
        <dbReference type="ARBA" id="ARBA00023136"/>
    </source>
</evidence>
<dbReference type="GO" id="GO:0005886">
    <property type="term" value="C:plasma membrane"/>
    <property type="evidence" value="ECO:0007669"/>
    <property type="project" value="UniProtKB-SubCell"/>
</dbReference>
<dbReference type="PANTHER" id="PTHR40043">
    <property type="entry name" value="UPF0719 INNER MEMBRANE PROTEIN YJFL"/>
    <property type="match status" value="1"/>
</dbReference>
<dbReference type="RefSeq" id="WP_036618932.1">
    <property type="nucleotide sequence ID" value="NZ_BGML01000004.1"/>
</dbReference>
<evidence type="ECO:0000313" key="11">
    <source>
        <dbReference type="Proteomes" id="UP000442469"/>
    </source>
</evidence>
<reference evidence="8 10" key="1">
    <citation type="submission" date="2014-04" db="EMBL/GenBank/DDBJ databases">
        <authorList>
            <person name="Bishop-Lilly K.A."/>
            <person name="Broomall S.M."/>
            <person name="Chain P.S."/>
            <person name="Chertkov O."/>
            <person name="Coyne S.R."/>
            <person name="Daligault H.E."/>
            <person name="Davenport K.W."/>
            <person name="Erkkila T."/>
            <person name="Frey K.G."/>
            <person name="Gibbons H.S."/>
            <person name="Gu W."/>
            <person name="Jaissle J."/>
            <person name="Johnson S.L."/>
            <person name="Koroleva G.I."/>
            <person name="Ladner J.T."/>
            <person name="Lo C.-C."/>
            <person name="Minogue T.D."/>
            <person name="Munk C."/>
            <person name="Palacios G.F."/>
            <person name="Redden C.L."/>
            <person name="Rosenzweig C.N."/>
            <person name="Scholz M.B."/>
            <person name="Teshima H."/>
            <person name="Xu Y."/>
        </authorList>
    </citation>
    <scope>NUCLEOTIDE SEQUENCE [LARGE SCALE GENOMIC DNA]</scope>
    <source>
        <strain evidence="8 10">8244</strain>
    </source>
</reference>
<proteinExistence type="inferred from homology"/>
<keyword evidence="4 7" id="KW-0812">Transmembrane</keyword>
<comment type="caution">
    <text evidence="8">The sequence shown here is derived from an EMBL/GenBank/DDBJ whole genome shotgun (WGS) entry which is preliminary data.</text>
</comment>
<keyword evidence="10" id="KW-1185">Reference proteome</keyword>
<keyword evidence="3" id="KW-1003">Cell membrane</keyword>
<organism evidence="8 10">
    <name type="scientific">Paenibacillus macerans</name>
    <name type="common">Bacillus macerans</name>
    <dbReference type="NCBI Taxonomy" id="44252"/>
    <lineage>
        <taxon>Bacteria</taxon>
        <taxon>Bacillati</taxon>
        <taxon>Bacillota</taxon>
        <taxon>Bacilli</taxon>
        <taxon>Bacillales</taxon>
        <taxon>Paenibacillaceae</taxon>
        <taxon>Paenibacillus</taxon>
    </lineage>
</organism>
<feature type="transmembrane region" description="Helical" evidence="7">
    <location>
        <begin position="110"/>
        <end position="129"/>
    </location>
</feature>
<evidence type="ECO:0000256" key="2">
    <source>
        <dbReference type="ARBA" id="ARBA00005779"/>
    </source>
</evidence>
<evidence type="ECO:0000256" key="5">
    <source>
        <dbReference type="ARBA" id="ARBA00022989"/>
    </source>
</evidence>
<dbReference type="PATRIC" id="fig|44252.3.peg.5767"/>
<dbReference type="InterPro" id="IPR007140">
    <property type="entry name" value="DUF350"/>
</dbReference>
<name>A0A090Y7V9_PAEMA</name>
<dbReference type="PANTHER" id="PTHR40043:SF1">
    <property type="entry name" value="UPF0719 INNER MEMBRANE PROTEIN YJFL"/>
    <property type="match status" value="1"/>
</dbReference>
<feature type="transmembrane region" description="Helical" evidence="7">
    <location>
        <begin position="40"/>
        <end position="63"/>
    </location>
</feature>
<evidence type="ECO:0000256" key="3">
    <source>
        <dbReference type="ARBA" id="ARBA00022475"/>
    </source>
</evidence>
<feature type="transmembrane region" description="Helical" evidence="7">
    <location>
        <begin position="6"/>
        <end position="28"/>
    </location>
</feature>
<keyword evidence="5 7" id="KW-1133">Transmembrane helix</keyword>
<evidence type="ECO:0000256" key="1">
    <source>
        <dbReference type="ARBA" id="ARBA00004651"/>
    </source>
</evidence>
<dbReference type="GeneID" id="77010853"/>
<evidence type="ECO:0000313" key="8">
    <source>
        <dbReference type="EMBL" id="KFM94524.1"/>
    </source>
</evidence>
<keyword evidence="6 7" id="KW-0472">Membrane</keyword>
<feature type="transmembrane region" description="Helical" evidence="7">
    <location>
        <begin position="69"/>
        <end position="90"/>
    </location>
</feature>
<dbReference type="Proteomes" id="UP000029278">
    <property type="component" value="Unassembled WGS sequence"/>
</dbReference>
<accession>A0A090Y7V9</accession>
<dbReference type="EMBL" id="JMQA01000047">
    <property type="protein sequence ID" value="KFM94524.1"/>
    <property type="molecule type" value="Genomic_DNA"/>
</dbReference>
<dbReference type="Pfam" id="PF03994">
    <property type="entry name" value="DUF350"/>
    <property type="match status" value="1"/>
</dbReference>
<reference evidence="9 11" key="2">
    <citation type="submission" date="2019-11" db="EMBL/GenBank/DDBJ databases">
        <title>Draft genome sequences of five Paenibacillus species of dairy origin.</title>
        <authorList>
            <person name="Olajide A.M."/>
            <person name="Chen S."/>
            <person name="Lapointe G."/>
        </authorList>
    </citation>
    <scope>NUCLEOTIDE SEQUENCE [LARGE SCALE GENOMIC DNA]</scope>
    <source>
        <strain evidence="9 11">3CT49</strain>
    </source>
</reference>
<comment type="similarity">
    <text evidence="2">Belongs to the UPF0719 family.</text>
</comment>
<protein>
    <submittedName>
        <fullName evidence="9">DUF350 domain-containing protein</fullName>
    </submittedName>
</protein>
<dbReference type="EMBL" id="WNZZ01000001">
    <property type="protein sequence ID" value="MUG21227.1"/>
    <property type="molecule type" value="Genomic_DNA"/>
</dbReference>
<dbReference type="OrthoDB" id="2678278at2"/>
<dbReference type="HOGENOM" id="CLU_122820_1_1_9"/>
<dbReference type="AlphaFoldDB" id="A0A090Y7V9"/>
<evidence type="ECO:0000313" key="10">
    <source>
        <dbReference type="Proteomes" id="UP000029278"/>
    </source>
</evidence>
<sequence>MTVVINIVVSVIAMILLQLVGMVIFNWMTPYRDMDELKKGNVAVALALGGKFLGTAIILGVAAYTNTSIWHMMLWFAVGYVCLIASYWIFELVTPGFKISDQLKKGNVAVGTLLCLVFIGMAFAVSSLII</sequence>
<dbReference type="STRING" id="44252.DJ90_1489"/>